<evidence type="ECO:0000256" key="1">
    <source>
        <dbReference type="ARBA" id="ARBA00008857"/>
    </source>
</evidence>
<dbReference type="InterPro" id="IPR002104">
    <property type="entry name" value="Integrase_catalytic"/>
</dbReference>
<dbReference type="AlphaFoldDB" id="A0AAU7PM37"/>
<name>A0AAU7PM37_9FIRM</name>
<sequence>MCRSVSPYKKQNETIVSILTSNPSAPLTELNDTISELQKQIFYPDGKLTTAACQAILEFNQKESQVKEVCDLKKIKLRPDDSRIYLIIKRKPISSTNYIGLIEKLYDHFFGTTALTMEVYFETWMQWRATESSVTEKTIKENRFLWNALLKDQEITKVPLNSLLVKDYIRYFRIITKDRQLTRKRFNDLKSIMNGILYLAVENEVIDHNCLRDINFKQFAFKAEENNIKPYTEEERLQIINHLGDDFYDLAIKLDFHLVLRIGELKGLKWEDVKGDTIFIRRFIDDQNKVIDDIKGHKSQGKRQMPLTANAQKILEQIRCQNSDSEYIFIRNGQPLATVTFNRHLKKCCEELGIEYRSSHKLRFSTASIMYKNGMEDTELQKLLGHTSLNMTHHYLRSLTSQEDTASKMRAILG</sequence>
<dbReference type="PANTHER" id="PTHR30349">
    <property type="entry name" value="PHAGE INTEGRASE-RELATED"/>
    <property type="match status" value="1"/>
</dbReference>
<organism evidence="5">
    <name type="scientific">Lacrimispora sp. BS-2</name>
    <dbReference type="NCBI Taxonomy" id="3151850"/>
    <lineage>
        <taxon>Bacteria</taxon>
        <taxon>Bacillati</taxon>
        <taxon>Bacillota</taxon>
        <taxon>Clostridia</taxon>
        <taxon>Lachnospirales</taxon>
        <taxon>Lachnospiraceae</taxon>
        <taxon>Lacrimispora</taxon>
    </lineage>
</organism>
<keyword evidence="2" id="KW-0238">DNA-binding</keyword>
<feature type="domain" description="Tyr recombinase" evidence="4">
    <location>
        <begin position="226"/>
        <end position="409"/>
    </location>
</feature>
<dbReference type="InterPro" id="IPR050090">
    <property type="entry name" value="Tyrosine_recombinase_XerCD"/>
</dbReference>
<comment type="similarity">
    <text evidence="1">Belongs to the 'phage' integrase family.</text>
</comment>
<dbReference type="Pfam" id="PF00589">
    <property type="entry name" value="Phage_integrase"/>
    <property type="match status" value="1"/>
</dbReference>
<dbReference type="GO" id="GO:0015074">
    <property type="term" value="P:DNA integration"/>
    <property type="evidence" value="ECO:0007669"/>
    <property type="project" value="InterPro"/>
</dbReference>
<keyword evidence="3" id="KW-0233">DNA recombination</keyword>
<protein>
    <submittedName>
        <fullName evidence="5">Tyrosine-type recombinase/integrase</fullName>
    </submittedName>
</protein>
<dbReference type="InterPro" id="IPR011010">
    <property type="entry name" value="DNA_brk_join_enz"/>
</dbReference>
<evidence type="ECO:0000313" key="5">
    <source>
        <dbReference type="EMBL" id="XBS53312.1"/>
    </source>
</evidence>
<evidence type="ECO:0000256" key="2">
    <source>
        <dbReference type="ARBA" id="ARBA00023125"/>
    </source>
</evidence>
<dbReference type="Gene3D" id="1.10.150.130">
    <property type="match status" value="1"/>
</dbReference>
<dbReference type="PANTHER" id="PTHR30349:SF64">
    <property type="entry name" value="PROPHAGE INTEGRASE INTD-RELATED"/>
    <property type="match status" value="1"/>
</dbReference>
<dbReference type="RefSeq" id="WP_313583022.1">
    <property type="nucleotide sequence ID" value="NZ_CP157940.1"/>
</dbReference>
<dbReference type="GO" id="GO:0006310">
    <property type="term" value="P:DNA recombination"/>
    <property type="evidence" value="ECO:0007669"/>
    <property type="project" value="UniProtKB-KW"/>
</dbReference>
<accession>A0AAU7PM37</accession>
<dbReference type="GO" id="GO:0003677">
    <property type="term" value="F:DNA binding"/>
    <property type="evidence" value="ECO:0007669"/>
    <property type="project" value="UniProtKB-KW"/>
</dbReference>
<dbReference type="SUPFAM" id="SSF56349">
    <property type="entry name" value="DNA breaking-rejoining enzymes"/>
    <property type="match status" value="1"/>
</dbReference>
<gene>
    <name evidence="5" type="ORF">ABFV83_15995</name>
</gene>
<proteinExistence type="inferred from homology"/>
<dbReference type="PROSITE" id="PS51898">
    <property type="entry name" value="TYR_RECOMBINASE"/>
    <property type="match status" value="1"/>
</dbReference>
<dbReference type="EMBL" id="CP157940">
    <property type="protein sequence ID" value="XBS53312.1"/>
    <property type="molecule type" value="Genomic_DNA"/>
</dbReference>
<dbReference type="Gene3D" id="1.10.443.10">
    <property type="entry name" value="Intergrase catalytic core"/>
    <property type="match status" value="1"/>
</dbReference>
<reference evidence="5" key="1">
    <citation type="submission" date="2024-06" db="EMBL/GenBank/DDBJ databases">
        <title>Lacrimispora cavernae sp. nov., a novel anaerobe isolated from bat guano pile inside a cave.</title>
        <authorList>
            <person name="Miller S.L."/>
            <person name="Lu N."/>
            <person name="King J."/>
            <person name="Sankaranarayanan K."/>
            <person name="Lawson P.A."/>
        </authorList>
    </citation>
    <scope>NUCLEOTIDE SEQUENCE</scope>
    <source>
        <strain evidence="5">BS-2</strain>
    </source>
</reference>
<dbReference type="InterPro" id="IPR010998">
    <property type="entry name" value="Integrase_recombinase_N"/>
</dbReference>
<evidence type="ECO:0000259" key="4">
    <source>
        <dbReference type="PROSITE" id="PS51898"/>
    </source>
</evidence>
<dbReference type="InterPro" id="IPR013762">
    <property type="entry name" value="Integrase-like_cat_sf"/>
</dbReference>
<evidence type="ECO:0000256" key="3">
    <source>
        <dbReference type="ARBA" id="ARBA00023172"/>
    </source>
</evidence>